<reference evidence="9" key="2">
    <citation type="submission" date="2015-01" db="EMBL/GenBank/DDBJ databases">
        <title>Evolutionary Origins and Diversification of the Mycorrhizal Mutualists.</title>
        <authorList>
            <consortium name="DOE Joint Genome Institute"/>
            <consortium name="Mycorrhizal Genomics Consortium"/>
            <person name="Kohler A."/>
            <person name="Kuo A."/>
            <person name="Nagy L.G."/>
            <person name="Floudas D."/>
            <person name="Copeland A."/>
            <person name="Barry K.W."/>
            <person name="Cichocki N."/>
            <person name="Veneault-Fourrey C."/>
            <person name="LaButti K."/>
            <person name="Lindquist E.A."/>
            <person name="Lipzen A."/>
            <person name="Lundell T."/>
            <person name="Morin E."/>
            <person name="Murat C."/>
            <person name="Riley R."/>
            <person name="Ohm R."/>
            <person name="Sun H."/>
            <person name="Tunlid A."/>
            <person name="Henrissat B."/>
            <person name="Grigoriev I.V."/>
            <person name="Hibbett D.S."/>
            <person name="Martin F."/>
        </authorList>
    </citation>
    <scope>NUCLEOTIDE SEQUENCE [LARGE SCALE GENOMIC DNA]</scope>
    <source>
        <strain evidence="9">MAFF 305830</strain>
    </source>
</reference>
<dbReference type="GO" id="GO:0016192">
    <property type="term" value="P:vesicle-mediated transport"/>
    <property type="evidence" value="ECO:0007669"/>
    <property type="project" value="InterPro"/>
</dbReference>
<evidence type="ECO:0000256" key="1">
    <source>
        <dbReference type="ARBA" id="ARBA00004380"/>
    </source>
</evidence>
<sequence length="475" mass="52781">MGDVKYEPSSHKPADRQYFVLTHAGKPVFTVRKQEEVDTGSDEVTNLIGVMHALISVFEDDQDKIRSIVAPPVRITFTIRPPLYYVCVAPSNEPESVARIYLEHLHLLILSVLTGSQLERILTRHTNFDLRRLLSGTTTMLQTHLLHLPTSFAILTSSLNTLRLDANLRLRAADALVPPPNMKSKLKDILYAMVVVDDRVVTIARPKKHTVHPADIHVLLATIGSPAVKGNTASWLPICLPKFNPNSLLHAYASYLTLPDTAVPSQPASTRQEESTEGGEAPADNEEGATGEVHEPSVCLVIVSASGDFEVVRQWADVATQRLNEADTLKHLIKAGQKSAYSVDELGIPGLRHFFYKSRANVQVTAPAFEGIESLGKEGEMDQIDREEEWDRLLALYRLVWDAIHAKSGQECTLKLQYVRTERVSVMGWITQSFEIYIALSPRLPKSAAVGAANAVVKWMKQEESRLFLKDAPVF</sequence>
<dbReference type="Proteomes" id="UP000054097">
    <property type="component" value="Unassembled WGS sequence"/>
</dbReference>
<evidence type="ECO:0000259" key="5">
    <source>
        <dbReference type="Pfam" id="PF19036"/>
    </source>
</evidence>
<dbReference type="AlphaFoldDB" id="A0A0C3BHN4"/>
<keyword evidence="3" id="KW-0472">Membrane</keyword>
<keyword evidence="3" id="KW-0813">Transport</keyword>
<dbReference type="HOGENOM" id="CLU_014574_2_0_1"/>
<proteinExistence type="inferred from homology"/>
<organism evidence="8 9">
    <name type="scientific">Serendipita vermifera MAFF 305830</name>
    <dbReference type="NCBI Taxonomy" id="933852"/>
    <lineage>
        <taxon>Eukaryota</taxon>
        <taxon>Fungi</taxon>
        <taxon>Dikarya</taxon>
        <taxon>Basidiomycota</taxon>
        <taxon>Agaricomycotina</taxon>
        <taxon>Agaricomycetes</taxon>
        <taxon>Sebacinales</taxon>
        <taxon>Serendipitaceae</taxon>
        <taxon>Serendipita</taxon>
    </lineage>
</organism>
<name>A0A0C3BHN4_SERVB</name>
<dbReference type="GO" id="GO:0006914">
    <property type="term" value="P:autophagy"/>
    <property type="evidence" value="ECO:0007669"/>
    <property type="project" value="UniProtKB-UniRule"/>
</dbReference>
<feature type="domain" description="FUZ/MON1/HPS1 first Longin" evidence="5">
    <location>
        <begin position="17"/>
        <end position="142"/>
    </location>
</feature>
<dbReference type="STRING" id="933852.A0A0C3BHN4"/>
<feature type="domain" description="FUZ/MON1/HPS1 second Longin" evidence="6">
    <location>
        <begin position="188"/>
        <end position="258"/>
    </location>
</feature>
<comment type="subcellular location">
    <subcellularLocation>
        <location evidence="3">Endosome</location>
        <location evidence="3">Multivesicular body membrane</location>
        <topology evidence="3">Peripheral membrane protein</topology>
    </subcellularLocation>
    <subcellularLocation>
        <location evidence="1 3">Prevacuolar compartment membrane</location>
        <topology evidence="1 3">Peripheral membrane protein</topology>
    </subcellularLocation>
    <subcellularLocation>
        <location evidence="3">Vacuole membrane</location>
        <topology evidence="3">Peripheral membrane protein</topology>
    </subcellularLocation>
</comment>
<protein>
    <recommendedName>
        <fullName evidence="2 3">Vacuolar fusion protein MON1</fullName>
    </recommendedName>
</protein>
<dbReference type="Pfam" id="PF19037">
    <property type="entry name" value="Fuz_longin_2"/>
    <property type="match status" value="1"/>
</dbReference>
<dbReference type="PANTHER" id="PTHR13027">
    <property type="entry name" value="SAND PROTEIN-RELATED"/>
    <property type="match status" value="1"/>
</dbReference>
<evidence type="ECO:0000259" key="7">
    <source>
        <dbReference type="Pfam" id="PF19038"/>
    </source>
</evidence>
<dbReference type="Pfam" id="PF19038">
    <property type="entry name" value="Fuz_longin_3"/>
    <property type="match status" value="1"/>
</dbReference>
<dbReference type="GO" id="GO:0006623">
    <property type="term" value="P:protein targeting to vacuole"/>
    <property type="evidence" value="ECO:0007669"/>
    <property type="project" value="UniProtKB-UniRule"/>
</dbReference>
<evidence type="ECO:0000256" key="3">
    <source>
        <dbReference type="RuleBase" id="RU367048"/>
    </source>
</evidence>
<keyword evidence="3" id="KW-0967">Endosome</keyword>
<keyword evidence="3" id="KW-0653">Protein transport</keyword>
<keyword evidence="9" id="KW-1185">Reference proteome</keyword>
<dbReference type="PRINTS" id="PR01546">
    <property type="entry name" value="YEAST73DUF"/>
</dbReference>
<dbReference type="Pfam" id="PF19036">
    <property type="entry name" value="Fuz_longin_1"/>
    <property type="match status" value="1"/>
</dbReference>
<gene>
    <name evidence="8" type="ORF">M408DRAFT_273989</name>
</gene>
<dbReference type="InterPro" id="IPR043970">
    <property type="entry name" value="FUZ/MON1/HPS1_longin_3"/>
</dbReference>
<evidence type="ECO:0000256" key="2">
    <source>
        <dbReference type="ARBA" id="ARBA00018132"/>
    </source>
</evidence>
<feature type="region of interest" description="Disordered" evidence="4">
    <location>
        <begin position="263"/>
        <end position="291"/>
    </location>
</feature>
<feature type="domain" description="FUZ/MON1/HPS1 third Longin" evidence="7">
    <location>
        <begin position="350"/>
        <end position="464"/>
    </location>
</feature>
<accession>A0A0C3BHN4</accession>
<dbReference type="InterPro" id="IPR004353">
    <property type="entry name" value="Mon1"/>
</dbReference>
<keyword evidence="3" id="KW-0072">Autophagy</keyword>
<comment type="similarity">
    <text evidence="3">Belongs to the MON1/SAND family.</text>
</comment>
<dbReference type="InterPro" id="IPR043971">
    <property type="entry name" value="FUZ/MON1/HPS1_longin_2"/>
</dbReference>
<evidence type="ECO:0000259" key="6">
    <source>
        <dbReference type="Pfam" id="PF19037"/>
    </source>
</evidence>
<dbReference type="GO" id="GO:0000329">
    <property type="term" value="C:fungal-type vacuole membrane"/>
    <property type="evidence" value="ECO:0007669"/>
    <property type="project" value="TreeGrafter"/>
</dbReference>
<reference evidence="8 9" key="1">
    <citation type="submission" date="2014-04" db="EMBL/GenBank/DDBJ databases">
        <authorList>
            <consortium name="DOE Joint Genome Institute"/>
            <person name="Kuo A."/>
            <person name="Zuccaro A."/>
            <person name="Kohler A."/>
            <person name="Nagy L.G."/>
            <person name="Floudas D."/>
            <person name="Copeland A."/>
            <person name="Barry K.W."/>
            <person name="Cichocki N."/>
            <person name="Veneault-Fourrey C."/>
            <person name="LaButti K."/>
            <person name="Lindquist E.A."/>
            <person name="Lipzen A."/>
            <person name="Lundell T."/>
            <person name="Morin E."/>
            <person name="Murat C."/>
            <person name="Sun H."/>
            <person name="Tunlid A."/>
            <person name="Henrissat B."/>
            <person name="Grigoriev I.V."/>
            <person name="Hibbett D.S."/>
            <person name="Martin F."/>
            <person name="Nordberg H.P."/>
            <person name="Cantor M.N."/>
            <person name="Hua S.X."/>
        </authorList>
    </citation>
    <scope>NUCLEOTIDE SEQUENCE [LARGE SCALE GENOMIC DNA]</scope>
    <source>
        <strain evidence="8 9">MAFF 305830</strain>
    </source>
</reference>
<dbReference type="EMBL" id="KN824283">
    <property type="protein sequence ID" value="KIM30996.1"/>
    <property type="molecule type" value="Genomic_DNA"/>
</dbReference>
<comment type="function">
    <text evidence="3">Required for multiple vacuole delivery pathways including the cytoplasm to vacuole transport (Cvt), autophagy, pexophagy and endocytosis.</text>
</comment>
<evidence type="ECO:0000313" key="9">
    <source>
        <dbReference type="Proteomes" id="UP000054097"/>
    </source>
</evidence>
<dbReference type="InterPro" id="IPR043972">
    <property type="entry name" value="FUZ/MON1/HPS1_longin_1"/>
</dbReference>
<keyword evidence="3" id="KW-0926">Vacuole</keyword>
<evidence type="ECO:0000256" key="4">
    <source>
        <dbReference type="SAM" id="MobiDB-lite"/>
    </source>
</evidence>
<dbReference type="OrthoDB" id="272411at2759"/>
<dbReference type="GO" id="GO:0035658">
    <property type="term" value="C:Mon1-Ccz1 complex"/>
    <property type="evidence" value="ECO:0007669"/>
    <property type="project" value="TreeGrafter"/>
</dbReference>
<evidence type="ECO:0000313" key="8">
    <source>
        <dbReference type="EMBL" id="KIM30996.1"/>
    </source>
</evidence>
<dbReference type="PANTHER" id="PTHR13027:SF7">
    <property type="entry name" value="VACUOLAR FUSION PROTEIN MON1 HOMOLOG"/>
    <property type="match status" value="1"/>
</dbReference>
<dbReference type="GO" id="GO:0032585">
    <property type="term" value="C:multivesicular body membrane"/>
    <property type="evidence" value="ECO:0007669"/>
    <property type="project" value="UniProtKB-SubCell"/>
</dbReference>